<dbReference type="AlphaFoldDB" id="A0A3B0YA69"/>
<dbReference type="EMBL" id="UOFK01000098">
    <property type="protein sequence ID" value="VAW76481.1"/>
    <property type="molecule type" value="Genomic_DNA"/>
</dbReference>
<proteinExistence type="predicted"/>
<evidence type="ECO:0008006" key="3">
    <source>
        <dbReference type="Google" id="ProtNLM"/>
    </source>
</evidence>
<dbReference type="Gene3D" id="6.10.280.50">
    <property type="match status" value="1"/>
</dbReference>
<dbReference type="Pfam" id="PF04325">
    <property type="entry name" value="DUF465"/>
    <property type="match status" value="1"/>
</dbReference>
<keyword evidence="1" id="KW-0175">Coiled coil</keyword>
<sequence length="82" mass="9718">MRCNPTGVQVINNPLTNEEIQALRKKLDQLRLEHRDLDDIIDHLIHSDYPDQLQLKRLKTRKLRLKDLIKQVESRLIPDLDA</sequence>
<dbReference type="InterPro" id="IPR007420">
    <property type="entry name" value="DUF465"/>
</dbReference>
<organism evidence="2">
    <name type="scientific">hydrothermal vent metagenome</name>
    <dbReference type="NCBI Taxonomy" id="652676"/>
    <lineage>
        <taxon>unclassified sequences</taxon>
        <taxon>metagenomes</taxon>
        <taxon>ecological metagenomes</taxon>
    </lineage>
</organism>
<reference evidence="2" key="1">
    <citation type="submission" date="2018-06" db="EMBL/GenBank/DDBJ databases">
        <authorList>
            <person name="Zhirakovskaya E."/>
        </authorList>
    </citation>
    <scope>NUCLEOTIDE SEQUENCE</scope>
</reference>
<feature type="coiled-coil region" evidence="1">
    <location>
        <begin position="13"/>
        <end position="75"/>
    </location>
</feature>
<gene>
    <name evidence="2" type="ORF">MNBD_GAMMA13-1777</name>
</gene>
<dbReference type="InterPro" id="IPR038444">
    <property type="entry name" value="DUF465_sf"/>
</dbReference>
<evidence type="ECO:0000256" key="1">
    <source>
        <dbReference type="SAM" id="Coils"/>
    </source>
</evidence>
<evidence type="ECO:0000313" key="2">
    <source>
        <dbReference type="EMBL" id="VAW76481.1"/>
    </source>
</evidence>
<accession>A0A3B0YA69</accession>
<name>A0A3B0YA69_9ZZZZ</name>
<protein>
    <recommendedName>
        <fullName evidence="3">DUF465 domain-containing protein</fullName>
    </recommendedName>
</protein>